<sequence length="229" mass="26443">MDDRIFPKEYNPRPERSETKQRETNEGRDLEYFHVPADNQGTTTADYLVDFKTNEFLRRVDRDGICYLGQLPDKLPKGSDLQTALREVFDARPSRENQDLVGDYWFVTDKVDKAHVKEQVQRFCNPGFPIYRVKKVELVSADAVDGDGRSNRKVRGTSFASVGLRSPPLCSKPVSIDCHPNNWLYDLKIRGRHCTWWLTCTQGRHSVDCGDTKWDGSYDSIICYQIRCP</sequence>
<dbReference type="EMBL" id="LSMT01000322">
    <property type="protein sequence ID" value="PFX20313.1"/>
    <property type="molecule type" value="Genomic_DNA"/>
</dbReference>
<keyword evidence="3" id="KW-1185">Reference proteome</keyword>
<organism evidence="2 3">
    <name type="scientific">Stylophora pistillata</name>
    <name type="common">Smooth cauliflower coral</name>
    <dbReference type="NCBI Taxonomy" id="50429"/>
    <lineage>
        <taxon>Eukaryota</taxon>
        <taxon>Metazoa</taxon>
        <taxon>Cnidaria</taxon>
        <taxon>Anthozoa</taxon>
        <taxon>Hexacorallia</taxon>
        <taxon>Scleractinia</taxon>
        <taxon>Astrocoeniina</taxon>
        <taxon>Pocilloporidae</taxon>
        <taxon>Stylophora</taxon>
    </lineage>
</organism>
<reference evidence="3" key="1">
    <citation type="journal article" date="2017" name="bioRxiv">
        <title>Comparative analysis of the genomes of Stylophora pistillata and Acropora digitifera provides evidence for extensive differences between species of corals.</title>
        <authorList>
            <person name="Voolstra C.R."/>
            <person name="Li Y."/>
            <person name="Liew Y.J."/>
            <person name="Baumgarten S."/>
            <person name="Zoccola D."/>
            <person name="Flot J.-F."/>
            <person name="Tambutte S."/>
            <person name="Allemand D."/>
            <person name="Aranda M."/>
        </authorList>
    </citation>
    <scope>NUCLEOTIDE SEQUENCE [LARGE SCALE GENOMIC DNA]</scope>
</reference>
<dbReference type="OrthoDB" id="5988527at2759"/>
<proteinExistence type="predicted"/>
<evidence type="ECO:0000313" key="3">
    <source>
        <dbReference type="Proteomes" id="UP000225706"/>
    </source>
</evidence>
<name>A0A2B4RU42_STYPI</name>
<feature type="region of interest" description="Disordered" evidence="1">
    <location>
        <begin position="1"/>
        <end position="29"/>
    </location>
</feature>
<evidence type="ECO:0000256" key="1">
    <source>
        <dbReference type="SAM" id="MobiDB-lite"/>
    </source>
</evidence>
<dbReference type="AlphaFoldDB" id="A0A2B4RU42"/>
<accession>A0A2B4RU42</accession>
<gene>
    <name evidence="2" type="ORF">AWC38_SpisGene15252</name>
</gene>
<protein>
    <submittedName>
        <fullName evidence="2">Uncharacterized protein</fullName>
    </submittedName>
</protein>
<evidence type="ECO:0000313" key="2">
    <source>
        <dbReference type="EMBL" id="PFX20313.1"/>
    </source>
</evidence>
<dbReference type="Proteomes" id="UP000225706">
    <property type="component" value="Unassembled WGS sequence"/>
</dbReference>
<comment type="caution">
    <text evidence="2">The sequence shown here is derived from an EMBL/GenBank/DDBJ whole genome shotgun (WGS) entry which is preliminary data.</text>
</comment>